<sequence>MHQAKIQPIQVEIVPLHTIKRISIRFHLLAFHLQPASQIPPSALKELRPPNFVPYQFSTSYKFSLPFSFIPLPIQPTTHPNHPCMR</sequence>
<dbReference type="AlphaFoldDB" id="A0A5N6KL60"/>
<comment type="caution">
    <text evidence="1">The sequence shown here is derived from an EMBL/GenBank/DDBJ whole genome shotgun (WGS) entry which is preliminary data.</text>
</comment>
<accession>A0A5N6KL60</accession>
<keyword evidence="2" id="KW-1185">Reference proteome</keyword>
<gene>
    <name evidence="1" type="ORF">EYC80_005291</name>
</gene>
<dbReference type="Proteomes" id="UP000326757">
    <property type="component" value="Unassembled WGS sequence"/>
</dbReference>
<evidence type="ECO:0000313" key="2">
    <source>
        <dbReference type="Proteomes" id="UP000326757"/>
    </source>
</evidence>
<reference evidence="1 2" key="1">
    <citation type="submission" date="2019-06" db="EMBL/GenBank/DDBJ databases">
        <title>Genome Sequence of the Brown Rot Fungal Pathogen Monilinia laxa.</title>
        <authorList>
            <person name="De Miccolis Angelini R.M."/>
            <person name="Landi L."/>
            <person name="Abate D."/>
            <person name="Pollastro S."/>
            <person name="Romanazzi G."/>
            <person name="Faretra F."/>
        </authorList>
    </citation>
    <scope>NUCLEOTIDE SEQUENCE [LARGE SCALE GENOMIC DNA]</scope>
    <source>
        <strain evidence="1 2">Mlax316</strain>
    </source>
</reference>
<protein>
    <submittedName>
        <fullName evidence="1">Uncharacterized protein</fullName>
    </submittedName>
</protein>
<name>A0A5N6KL60_MONLA</name>
<organism evidence="1 2">
    <name type="scientific">Monilinia laxa</name>
    <name type="common">Brown rot fungus</name>
    <name type="synonym">Sclerotinia laxa</name>
    <dbReference type="NCBI Taxonomy" id="61186"/>
    <lineage>
        <taxon>Eukaryota</taxon>
        <taxon>Fungi</taxon>
        <taxon>Dikarya</taxon>
        <taxon>Ascomycota</taxon>
        <taxon>Pezizomycotina</taxon>
        <taxon>Leotiomycetes</taxon>
        <taxon>Helotiales</taxon>
        <taxon>Sclerotiniaceae</taxon>
        <taxon>Monilinia</taxon>
    </lineage>
</organism>
<evidence type="ECO:0000313" key="1">
    <source>
        <dbReference type="EMBL" id="KAB8303929.1"/>
    </source>
</evidence>
<proteinExistence type="predicted"/>
<dbReference type="EMBL" id="VIGI01000002">
    <property type="protein sequence ID" value="KAB8303929.1"/>
    <property type="molecule type" value="Genomic_DNA"/>
</dbReference>